<name>A0A7Y0EXA2_9BIFI</name>
<dbReference type="RefSeq" id="WP_169240866.1">
    <property type="nucleotide sequence ID" value="NZ_JAAIIG010000003.1"/>
</dbReference>
<accession>A0A7Y0EXA2</accession>
<dbReference type="EMBL" id="JAAIIG010000003">
    <property type="protein sequence ID" value="NMM98120.1"/>
    <property type="molecule type" value="Genomic_DNA"/>
</dbReference>
<reference evidence="1 2" key="1">
    <citation type="submission" date="2020-02" db="EMBL/GenBank/DDBJ databases">
        <title>Characterization of phylogenetic diversity of novel bifidobacterial species isolated in Czech ZOOs.</title>
        <authorList>
            <person name="Lugli G.A."/>
            <person name="Vera N.B."/>
            <person name="Ventura M."/>
        </authorList>
    </citation>
    <scope>NUCLEOTIDE SEQUENCE [LARGE SCALE GENOMIC DNA]</scope>
    <source>
        <strain evidence="1 2">DSM 109959</strain>
    </source>
</reference>
<sequence>MNYSLPNIPGHVTGKKATLSINNGETVVSGVISDIILSSRKQEESELTVNFDGGCVSAYVCESTPHELEVEE</sequence>
<protein>
    <submittedName>
        <fullName evidence="1">Uncharacterized protein</fullName>
    </submittedName>
</protein>
<comment type="caution">
    <text evidence="1">The sequence shown here is derived from an EMBL/GenBank/DDBJ whole genome shotgun (WGS) entry which is preliminary data.</text>
</comment>
<proteinExistence type="predicted"/>
<dbReference type="Proteomes" id="UP000543419">
    <property type="component" value="Unassembled WGS sequence"/>
</dbReference>
<dbReference type="AlphaFoldDB" id="A0A7Y0EXA2"/>
<gene>
    <name evidence="1" type="ORF">G1C97_1069</name>
</gene>
<organism evidence="1 2">
    <name type="scientific">Bifidobacterium olomucense</name>
    <dbReference type="NCBI Taxonomy" id="2675324"/>
    <lineage>
        <taxon>Bacteria</taxon>
        <taxon>Bacillati</taxon>
        <taxon>Actinomycetota</taxon>
        <taxon>Actinomycetes</taxon>
        <taxon>Bifidobacteriales</taxon>
        <taxon>Bifidobacteriaceae</taxon>
        <taxon>Bifidobacterium</taxon>
    </lineage>
</organism>
<keyword evidence="2" id="KW-1185">Reference proteome</keyword>
<evidence type="ECO:0000313" key="2">
    <source>
        <dbReference type="Proteomes" id="UP000543419"/>
    </source>
</evidence>
<evidence type="ECO:0000313" key="1">
    <source>
        <dbReference type="EMBL" id="NMM98120.1"/>
    </source>
</evidence>